<sequence>MLATLLTDWRLGLDGDADGALLPVTTDDGTRATLRLDANEHEHLALQRWRGRGAVQLLRADPSRHALLVERVGGDLADAWDVEACQTVATLYGVLHVAPMPQLRSQADLVGQRADELRRDARSVPVPRRLVDQALALARDLTADPPTAVLHGDLHFGQVRRGSRDGEDVWLAIAPRPVNGDPHSELEPMLRHRFDEYAAPWAAGSVRDGIRQRFHTLVDTAGLDEDRARDWVVVRSVLHAHRVQHDRDQVTACITVAKAVQD</sequence>
<dbReference type="InterPro" id="IPR006748">
    <property type="entry name" value="NH2Glyco/OHUrea_AB-resist_kin"/>
</dbReference>
<dbReference type="SUPFAM" id="SSF56112">
    <property type="entry name" value="Protein kinase-like (PK-like)"/>
    <property type="match status" value="1"/>
</dbReference>
<dbReference type="InterPro" id="IPR011009">
    <property type="entry name" value="Kinase-like_dom_sf"/>
</dbReference>
<evidence type="ECO:0000313" key="2">
    <source>
        <dbReference type="Proteomes" id="UP001597229"/>
    </source>
</evidence>
<dbReference type="EMBL" id="JBHTLX010000029">
    <property type="protein sequence ID" value="MFD1250911.1"/>
    <property type="molecule type" value="Genomic_DNA"/>
</dbReference>
<proteinExistence type="predicted"/>
<dbReference type="Pfam" id="PF04655">
    <property type="entry name" value="APH_6_hur"/>
    <property type="match status" value="1"/>
</dbReference>
<reference evidence="2" key="1">
    <citation type="journal article" date="2019" name="Int. J. Syst. Evol. Microbiol.">
        <title>The Global Catalogue of Microorganisms (GCM) 10K type strain sequencing project: providing services to taxonomists for standard genome sequencing and annotation.</title>
        <authorList>
            <consortium name="The Broad Institute Genomics Platform"/>
            <consortium name="The Broad Institute Genome Sequencing Center for Infectious Disease"/>
            <person name="Wu L."/>
            <person name="Ma J."/>
        </authorList>
    </citation>
    <scope>NUCLEOTIDE SEQUENCE [LARGE SCALE GENOMIC DNA]</scope>
    <source>
        <strain evidence="2">CCUG 52478</strain>
    </source>
</reference>
<evidence type="ECO:0000313" key="1">
    <source>
        <dbReference type="EMBL" id="MFD1250911.1"/>
    </source>
</evidence>
<dbReference type="RefSeq" id="WP_367918353.1">
    <property type="nucleotide sequence ID" value="NZ_BAABAC010000009.1"/>
</dbReference>
<name>A0ABW3W6J7_9ACTN</name>
<accession>A0ABW3W6J7</accession>
<dbReference type="Proteomes" id="UP001597229">
    <property type="component" value="Unassembled WGS sequence"/>
</dbReference>
<keyword evidence="2" id="KW-1185">Reference proteome</keyword>
<comment type="caution">
    <text evidence="1">The sequence shown here is derived from an EMBL/GenBank/DDBJ whole genome shotgun (WGS) entry which is preliminary data.</text>
</comment>
<organism evidence="1 2">
    <name type="scientific">Nocardioides ginsengisoli</name>
    <dbReference type="NCBI Taxonomy" id="363868"/>
    <lineage>
        <taxon>Bacteria</taxon>
        <taxon>Bacillati</taxon>
        <taxon>Actinomycetota</taxon>
        <taxon>Actinomycetes</taxon>
        <taxon>Propionibacteriales</taxon>
        <taxon>Nocardioidaceae</taxon>
        <taxon>Nocardioides</taxon>
    </lineage>
</organism>
<protein>
    <submittedName>
        <fullName evidence="1">Aminoglycoside phosphotransferase family protein</fullName>
    </submittedName>
</protein>
<gene>
    <name evidence="1" type="ORF">ACFQ3F_24180</name>
</gene>